<reference evidence="2 3" key="1">
    <citation type="submission" date="2016-07" db="EMBL/GenBank/DDBJ databases">
        <title>Draft genome of Scalindua rubra, obtained from a brine-seawater interface in the Red Sea, sheds light on salt adaptation in anammox bacteria.</title>
        <authorList>
            <person name="Speth D.R."/>
            <person name="Lagkouvardos I."/>
            <person name="Wang Y."/>
            <person name="Qian P.-Y."/>
            <person name="Dutilh B.E."/>
            <person name="Jetten M.S."/>
        </authorList>
    </citation>
    <scope>NUCLEOTIDE SEQUENCE [LARGE SCALE GENOMIC DNA]</scope>
    <source>
        <strain evidence="2">BSI-1</strain>
    </source>
</reference>
<dbReference type="InterPro" id="IPR046913">
    <property type="entry name" value="ABC-3C_CTD7"/>
</dbReference>
<proteinExistence type="predicted"/>
<dbReference type="Proteomes" id="UP000094056">
    <property type="component" value="Unassembled WGS sequence"/>
</dbReference>
<dbReference type="EMBL" id="MAYW01000089">
    <property type="protein sequence ID" value="ODS31886.1"/>
    <property type="molecule type" value="Genomic_DNA"/>
</dbReference>
<organism evidence="2 3">
    <name type="scientific">Candidatus Scalindua rubra</name>
    <dbReference type="NCBI Taxonomy" id="1872076"/>
    <lineage>
        <taxon>Bacteria</taxon>
        <taxon>Pseudomonadati</taxon>
        <taxon>Planctomycetota</taxon>
        <taxon>Candidatus Brocadiia</taxon>
        <taxon>Candidatus Brocadiales</taxon>
        <taxon>Candidatus Scalinduaceae</taxon>
        <taxon>Candidatus Scalindua</taxon>
    </lineage>
</organism>
<evidence type="ECO:0000259" key="1">
    <source>
        <dbReference type="Pfam" id="PF20283"/>
    </source>
</evidence>
<evidence type="ECO:0000313" key="2">
    <source>
        <dbReference type="EMBL" id="ODS31886.1"/>
    </source>
</evidence>
<name>A0A1E3X8E3_9BACT</name>
<sequence length="399" mass="46815">MSKISPTHASAAPSMSGYLFQCRYALFESLRRLRKMEEFTVSLETLDDVVFERDSNIKELLQIKHHINKTANLTDASSDIWKTLRIWCEHFISGKIKQDSIMFLITTAVSQNGSAAAYLKKREIPQAIERLNTTAESSVNKDNQRAYEAYRSLDVNQKTMLLNSVYIIDASPSIIDIDILLQQETRFAVERQYLPSFLQRLEGWRFRRAIKHLAKEDDKQILSEEIDAELSNLREQFKLDNLPIDEDILNATVNATGYQDNIFVKQLEMIGIGNRRILFAIKDYYRAFTQRSRWIREDLLFVGELDRYENRLTEEWERYFERMREELGEETAEEERKKAAQALYKWIESDASFPIRPSCQEPFITRGSYQILSDDGHVGWHPEFKERLQQLLEVKEAIE</sequence>
<feature type="domain" description="ABC-three component systems C-terminal" evidence="1">
    <location>
        <begin position="263"/>
        <end position="388"/>
    </location>
</feature>
<dbReference type="Pfam" id="PF20283">
    <property type="entry name" value="CTD7"/>
    <property type="match status" value="1"/>
</dbReference>
<gene>
    <name evidence="2" type="ORF">SCARUB_03000</name>
</gene>
<protein>
    <recommendedName>
        <fullName evidence="1">ABC-three component systems C-terminal domain-containing protein</fullName>
    </recommendedName>
</protein>
<evidence type="ECO:0000313" key="3">
    <source>
        <dbReference type="Proteomes" id="UP000094056"/>
    </source>
</evidence>
<dbReference type="AlphaFoldDB" id="A0A1E3X8E3"/>
<comment type="caution">
    <text evidence="2">The sequence shown here is derived from an EMBL/GenBank/DDBJ whole genome shotgun (WGS) entry which is preliminary data.</text>
</comment>
<accession>A0A1E3X8E3</accession>